<dbReference type="InterPro" id="IPR041588">
    <property type="entry name" value="Integrase_H2C2"/>
</dbReference>
<dbReference type="PANTHER" id="PTHR37984">
    <property type="entry name" value="PROTEIN CBG26694"/>
    <property type="match status" value="1"/>
</dbReference>
<evidence type="ECO:0000256" key="1">
    <source>
        <dbReference type="ARBA" id="ARBA00039658"/>
    </source>
</evidence>
<dbReference type="PROSITE" id="PS50994">
    <property type="entry name" value="INTEGRASE"/>
    <property type="match status" value="1"/>
</dbReference>
<dbReference type="InterPro" id="IPR036397">
    <property type="entry name" value="RNaseH_sf"/>
</dbReference>
<dbReference type="Proteomes" id="UP000830375">
    <property type="component" value="Unassembled WGS sequence"/>
</dbReference>
<name>A0ABQ8LAB3_LABRO</name>
<dbReference type="EMBL" id="JACTAM010000202">
    <property type="protein sequence ID" value="KAI2647680.1"/>
    <property type="molecule type" value="Genomic_DNA"/>
</dbReference>
<feature type="domain" description="Integrase catalytic" evidence="2">
    <location>
        <begin position="145"/>
        <end position="307"/>
    </location>
</feature>
<dbReference type="InterPro" id="IPR050951">
    <property type="entry name" value="Retrovirus_Pol_polyprotein"/>
</dbReference>
<dbReference type="InterPro" id="IPR001584">
    <property type="entry name" value="Integrase_cat-core"/>
</dbReference>
<dbReference type="InterPro" id="IPR012337">
    <property type="entry name" value="RNaseH-like_sf"/>
</dbReference>
<evidence type="ECO:0000259" key="2">
    <source>
        <dbReference type="PROSITE" id="PS50994"/>
    </source>
</evidence>
<evidence type="ECO:0000313" key="3">
    <source>
        <dbReference type="EMBL" id="KAI2647680.1"/>
    </source>
</evidence>
<keyword evidence="4" id="KW-1185">Reference proteome</keyword>
<sequence length="390" mass="44662">MLAVVEATKSKALPTNVPVDLNEIAAAQQKDVEIQELIGKASSQMDRDPAQVHYSLENGILFRSVPDGLKGQKLQLVIPQSYREEFLQYAHDNPLSGHLGRLKTLLRLLEIAYWPTLRADVWKYCKECQICQKYKPSFSKLSGFLQSTPVVEPGHMLGVDLMGPFPKSVKQNEHLLVVVDYCSKWVELFSLRTAKAPQIARILVDEIFTRWGTPAYLVSDRGAQFTSHLLNLVCKQWGVIQKLTTAYHPQMNLTERISRTLKTMIASYVGDQHRQWDRWLAEFRFAVNTTVHESTGYTPAEVALGRKLKGPLERALHRPPDPSSPAYPVLDRQSLIHLVQKNVKRAQVKRKYYYDQRRKQTQFQVEDVVWVRTHPLSKANEGFMAKLSEK</sequence>
<accession>A0ABQ8LAB3</accession>
<comment type="caution">
    <text evidence="3">The sequence shown here is derived from an EMBL/GenBank/DDBJ whole genome shotgun (WGS) entry which is preliminary data.</text>
</comment>
<dbReference type="SUPFAM" id="SSF53098">
    <property type="entry name" value="Ribonuclease H-like"/>
    <property type="match status" value="1"/>
</dbReference>
<protein>
    <recommendedName>
        <fullName evidence="1">Gypsy retrotransposon integrase-like protein 1</fullName>
    </recommendedName>
</protein>
<dbReference type="Pfam" id="PF17921">
    <property type="entry name" value="Integrase_H2C2"/>
    <property type="match status" value="1"/>
</dbReference>
<dbReference type="Gene3D" id="1.10.340.70">
    <property type="match status" value="1"/>
</dbReference>
<proteinExistence type="predicted"/>
<organism evidence="3 4">
    <name type="scientific">Labeo rohita</name>
    <name type="common">Indian major carp</name>
    <name type="synonym">Cyprinus rohita</name>
    <dbReference type="NCBI Taxonomy" id="84645"/>
    <lineage>
        <taxon>Eukaryota</taxon>
        <taxon>Metazoa</taxon>
        <taxon>Chordata</taxon>
        <taxon>Craniata</taxon>
        <taxon>Vertebrata</taxon>
        <taxon>Euteleostomi</taxon>
        <taxon>Actinopterygii</taxon>
        <taxon>Neopterygii</taxon>
        <taxon>Teleostei</taxon>
        <taxon>Ostariophysi</taxon>
        <taxon>Cypriniformes</taxon>
        <taxon>Cyprinidae</taxon>
        <taxon>Labeoninae</taxon>
        <taxon>Labeonini</taxon>
        <taxon>Labeo</taxon>
    </lineage>
</organism>
<evidence type="ECO:0000313" key="4">
    <source>
        <dbReference type="Proteomes" id="UP000830375"/>
    </source>
</evidence>
<dbReference type="Pfam" id="PF00665">
    <property type="entry name" value="rve"/>
    <property type="match status" value="1"/>
</dbReference>
<dbReference type="PANTHER" id="PTHR37984:SF15">
    <property type="entry name" value="INTEGRASE CATALYTIC DOMAIN-CONTAINING PROTEIN"/>
    <property type="match status" value="1"/>
</dbReference>
<reference evidence="3 4" key="1">
    <citation type="submission" date="2022-01" db="EMBL/GenBank/DDBJ databases">
        <title>A high-quality chromosome-level genome assembly of rohu carp, Labeo rohita.</title>
        <authorList>
            <person name="Arick M.A. II"/>
            <person name="Hsu C.-Y."/>
            <person name="Magbanua Z."/>
            <person name="Pechanova O."/>
            <person name="Grover C."/>
            <person name="Miller E."/>
            <person name="Thrash A."/>
            <person name="Ezzel L."/>
            <person name="Alam S."/>
            <person name="Benzie J."/>
            <person name="Hamilton M."/>
            <person name="Karsi A."/>
            <person name="Lawrence M.L."/>
            <person name="Peterson D.G."/>
        </authorList>
    </citation>
    <scope>NUCLEOTIDE SEQUENCE [LARGE SCALE GENOMIC DNA]</scope>
    <source>
        <strain evidence="4">BAU-BD-2019</strain>
        <tissue evidence="3">Blood</tissue>
    </source>
</reference>
<gene>
    <name evidence="3" type="ORF">H4Q32_028558</name>
</gene>
<dbReference type="Gene3D" id="3.30.420.10">
    <property type="entry name" value="Ribonuclease H-like superfamily/Ribonuclease H"/>
    <property type="match status" value="1"/>
</dbReference>